<evidence type="ECO:0000256" key="1">
    <source>
        <dbReference type="ARBA" id="ARBA00005964"/>
    </source>
</evidence>
<proteinExistence type="inferred from homology"/>
<dbReference type="InterPro" id="IPR019826">
    <property type="entry name" value="Carboxylesterase_B_AS"/>
</dbReference>
<keyword evidence="6" id="KW-1185">Reference proteome</keyword>
<reference evidence="5" key="1">
    <citation type="submission" date="2023-03" db="EMBL/GenBank/DDBJ databases">
        <title>Massive genome expansion in bonnet fungi (Mycena s.s.) driven by repeated elements and novel gene families across ecological guilds.</title>
        <authorList>
            <consortium name="Lawrence Berkeley National Laboratory"/>
            <person name="Harder C.B."/>
            <person name="Miyauchi S."/>
            <person name="Viragh M."/>
            <person name="Kuo A."/>
            <person name="Thoen E."/>
            <person name="Andreopoulos B."/>
            <person name="Lu D."/>
            <person name="Skrede I."/>
            <person name="Drula E."/>
            <person name="Henrissat B."/>
            <person name="Morin E."/>
            <person name="Kohler A."/>
            <person name="Barry K."/>
            <person name="LaButti K."/>
            <person name="Morin E."/>
            <person name="Salamov A."/>
            <person name="Lipzen A."/>
            <person name="Mereny Z."/>
            <person name="Hegedus B."/>
            <person name="Baldrian P."/>
            <person name="Stursova M."/>
            <person name="Weitz H."/>
            <person name="Taylor A."/>
            <person name="Grigoriev I.V."/>
            <person name="Nagy L.G."/>
            <person name="Martin F."/>
            <person name="Kauserud H."/>
        </authorList>
    </citation>
    <scope>NUCLEOTIDE SEQUENCE</scope>
    <source>
        <strain evidence="5">CBHHK067</strain>
    </source>
</reference>
<dbReference type="PROSITE" id="PS00122">
    <property type="entry name" value="CARBOXYLESTERASE_B_1"/>
    <property type="match status" value="1"/>
</dbReference>
<dbReference type="Pfam" id="PF00135">
    <property type="entry name" value="COesterase"/>
    <property type="match status" value="1"/>
</dbReference>
<dbReference type="PANTHER" id="PTHR11559">
    <property type="entry name" value="CARBOXYLESTERASE"/>
    <property type="match status" value="1"/>
</dbReference>
<dbReference type="EMBL" id="JARKIE010001495">
    <property type="protein sequence ID" value="KAJ7601717.1"/>
    <property type="molecule type" value="Genomic_DNA"/>
</dbReference>
<dbReference type="EC" id="3.1.1.-" evidence="3"/>
<dbReference type="InterPro" id="IPR050309">
    <property type="entry name" value="Type-B_Carboxylest/Lipase"/>
</dbReference>
<comment type="similarity">
    <text evidence="1 3">Belongs to the type-B carboxylesterase/lipase family.</text>
</comment>
<protein>
    <recommendedName>
        <fullName evidence="3">Carboxylic ester hydrolase</fullName>
        <ecNumber evidence="3">3.1.1.-</ecNumber>
    </recommendedName>
</protein>
<evidence type="ECO:0000256" key="2">
    <source>
        <dbReference type="ARBA" id="ARBA00022801"/>
    </source>
</evidence>
<evidence type="ECO:0000313" key="6">
    <source>
        <dbReference type="Proteomes" id="UP001221757"/>
    </source>
</evidence>
<dbReference type="AlphaFoldDB" id="A0AAD7AWI6"/>
<evidence type="ECO:0000256" key="3">
    <source>
        <dbReference type="RuleBase" id="RU361235"/>
    </source>
</evidence>
<keyword evidence="2 3" id="KW-0378">Hydrolase</keyword>
<feature type="domain" description="Carboxylesterase type B" evidence="4">
    <location>
        <begin position="1"/>
        <end position="241"/>
    </location>
</feature>
<dbReference type="InterPro" id="IPR029058">
    <property type="entry name" value="AB_hydrolase_fold"/>
</dbReference>
<comment type="caution">
    <text evidence="5">The sequence shown here is derived from an EMBL/GenBank/DDBJ whole genome shotgun (WGS) entry which is preliminary data.</text>
</comment>
<feature type="non-terminal residue" evidence="5">
    <location>
        <position position="1"/>
    </location>
</feature>
<evidence type="ECO:0000259" key="4">
    <source>
        <dbReference type="Pfam" id="PF00135"/>
    </source>
</evidence>
<sequence>LSVFYPSNPEGKPVGPLPTIVWIHGGAYTEGFSSMYKGTDIVDQSNRGVVVVTIQYRLGVFGFLSGMAIKANGDLNVGLLDQEFALRWVNRHISKFGGDPLKVTIWGESAGAGSVLQHVVANGGETQPQLFRGAITSSSWLPPQYNYNDRIPELIYSEFVARMNCTAASDSLECLRAADINALQNVNIDMNAASFFSMPAFLPVVDGQFITQRPSQSLALGKVNGKSLLSVTNAFEGAALVDPNSVNATKYALELFPNFGPDQAVQVGSLYAGLGTPLFQTSVVLAESLLICPTYYLLRAFPGRSFKGEFAIPPAIHGLDVITYFPSIVTDWPEVSVLYAPTPYTNPAFIDAFVQSFTSFAISLDPNIKVDPATITPPWPMWNVGSTEMLFNKTDTGVPVVTPIETNAALLERCQFWHSVTDLTAQ</sequence>
<evidence type="ECO:0000313" key="5">
    <source>
        <dbReference type="EMBL" id="KAJ7601717.1"/>
    </source>
</evidence>
<dbReference type="GO" id="GO:0016787">
    <property type="term" value="F:hydrolase activity"/>
    <property type="evidence" value="ECO:0007669"/>
    <property type="project" value="UniProtKB-KW"/>
</dbReference>
<name>A0AAD7AWI6_MYCRO</name>
<dbReference type="InterPro" id="IPR002018">
    <property type="entry name" value="CarbesteraseB"/>
</dbReference>
<dbReference type="SUPFAM" id="SSF53474">
    <property type="entry name" value="alpha/beta-Hydrolases"/>
    <property type="match status" value="1"/>
</dbReference>
<accession>A0AAD7AWI6</accession>
<organism evidence="5 6">
    <name type="scientific">Mycena rosella</name>
    <name type="common">Pink bonnet</name>
    <name type="synonym">Agaricus rosellus</name>
    <dbReference type="NCBI Taxonomy" id="1033263"/>
    <lineage>
        <taxon>Eukaryota</taxon>
        <taxon>Fungi</taxon>
        <taxon>Dikarya</taxon>
        <taxon>Basidiomycota</taxon>
        <taxon>Agaricomycotina</taxon>
        <taxon>Agaricomycetes</taxon>
        <taxon>Agaricomycetidae</taxon>
        <taxon>Agaricales</taxon>
        <taxon>Marasmiineae</taxon>
        <taxon>Mycenaceae</taxon>
        <taxon>Mycena</taxon>
    </lineage>
</organism>
<gene>
    <name evidence="5" type="ORF">B0H17DRAFT_969493</name>
</gene>
<dbReference type="Gene3D" id="3.40.50.1820">
    <property type="entry name" value="alpha/beta hydrolase"/>
    <property type="match status" value="1"/>
</dbReference>
<dbReference type="Proteomes" id="UP001221757">
    <property type="component" value="Unassembled WGS sequence"/>
</dbReference>